<protein>
    <recommendedName>
        <fullName evidence="4">ribonuclease Z</fullName>
        <ecNumber evidence="4">3.1.26.11</ecNumber>
    </recommendedName>
</protein>
<evidence type="ECO:0000256" key="11">
    <source>
        <dbReference type="SAM" id="MobiDB-lite"/>
    </source>
</evidence>
<evidence type="ECO:0000256" key="4">
    <source>
        <dbReference type="ARBA" id="ARBA00012477"/>
    </source>
</evidence>
<feature type="compositionally biased region" description="Acidic residues" evidence="11">
    <location>
        <begin position="210"/>
        <end position="220"/>
    </location>
</feature>
<sequence length="1227" mass="134374">MEAVTDSTGYELRVLHAAADGVEPALLLSAPKKKAEYLLNVPDGFSRLALEHKSTPSGRLSCILLTSLLPAATVSYSAGRGKLNSHDLNWGFVFGEQGGFGGLMLRLRHDGHGQLQMIGPEGTTAIVHSLRHVCRWRHPKVFVSECRGNRPLPVFEDEYIVIVPVVEGDQATECPWCLYGATSEIPKSEQQKKAPSVIDSATSSSSESSESSDDSSEDSSDSSRALDREVSSRPTGSNGILPQRRKREENAQSFSDTEEDVFDQLRLKIDKSRRDRMDAFSKFPRVSPTIQAPASHGIGESIVLHREERKETLEEHLQSAPEQEVYEVGSVIEKGVLPQDCSVSPMKPYNWLLNNDQDVELPDVDEEANPVFQLAPSPGKQPDAASGRAGSTGPSSVLGYVCYLRKLRTAVLIIACTSEENLESLREHPLVNCPHRPDRTESIERGESRVRKAHSIAAVVDLSPRSITKSREYELWIESLRSSGPHVVVKRAHGEFGFQSSLATLAKLNCIHKSIFPLPPSMDVCGKTDLASAKQAAADGEKLLDGALGMRLIFDKSGTWVDHSMCPTKLMKLQEALRQSALHSPDTRGDELLAAIGTPSILSANAEAAAALRKKLQLQRTADRPPLTSSVQSSPSAKSFLHSQQEASLEPFSCSENSGPISHRSGTPVHRDVNQCELDFDFQLVFFGTGCAEPSKKRGSSGILLQVKGTDRALLMEAGEGVAGQFVRRFGDEEAQTIISSLECLWLSHKHGDHVLGVLSILEARRQQREPMVVIGPQKVGSWLFEVRDIRAAMGCPVPEFHFIRCQDLVVAGRFLADREQRKLFDRVLANLQLQSLRLIRVFHCFDAYGIILRGKSGWSLVYSGDTRPCKQLEQAGHGCTVLIHEATFEDELIEQAKQKRHSTVSEALKAGMNMGAQNIILTHFSQRYPEMVAMCSDQDQRVSVAFDGMVVPSHLLGSLSRLLPSIASVCLKVDRTKPSETDKFTHEDSYKPANHEPPAQITEKQEDDDLGSVHLAASHRGSGTRTHVECEERPVAKPNHIRWSGDSEEDEGDVGAPAPHLDVEDASIQWSSDSGADESLKIPEFQGRSSSLVCSEDAGAVALVLDSGVTLVAPREANRDVLLTSATELCRDEVQGLAHSVDRPRLQKSKTGSRRALRKSSFKSPGTAEVVSSVDHFLKGIDHYGRIGSVGLYENGENCTSSSLDFAGSRSNGGKHIRWIDSDTED</sequence>
<organism evidence="13 14">
    <name type="scientific">Marchantia polymorpha subsp. ruderalis</name>
    <dbReference type="NCBI Taxonomy" id="1480154"/>
    <lineage>
        <taxon>Eukaryota</taxon>
        <taxon>Viridiplantae</taxon>
        <taxon>Streptophyta</taxon>
        <taxon>Embryophyta</taxon>
        <taxon>Marchantiophyta</taxon>
        <taxon>Marchantiopsida</taxon>
        <taxon>Marchantiidae</taxon>
        <taxon>Marchantiales</taxon>
        <taxon>Marchantiaceae</taxon>
        <taxon>Marchantia</taxon>
    </lineage>
</organism>
<dbReference type="Pfam" id="PF12706">
    <property type="entry name" value="Lactamase_B_2"/>
    <property type="match status" value="1"/>
</dbReference>
<dbReference type="AlphaFoldDB" id="A0A176WIK9"/>
<dbReference type="GO" id="GO:0046872">
    <property type="term" value="F:metal ion binding"/>
    <property type="evidence" value="ECO:0007669"/>
    <property type="project" value="UniProtKB-KW"/>
</dbReference>
<feature type="domain" description="Metallo-beta-lactamase" evidence="12">
    <location>
        <begin position="714"/>
        <end position="925"/>
    </location>
</feature>
<gene>
    <name evidence="13" type="ORF">AXG93_2912s1350</name>
</gene>
<keyword evidence="7" id="KW-0479">Metal-binding</keyword>
<evidence type="ECO:0000313" key="13">
    <source>
        <dbReference type="EMBL" id="OAE32145.1"/>
    </source>
</evidence>
<evidence type="ECO:0000256" key="10">
    <source>
        <dbReference type="ARBA" id="ARBA00022833"/>
    </source>
</evidence>
<dbReference type="GO" id="GO:1990180">
    <property type="term" value="P:mitochondrial tRNA 3'-end processing"/>
    <property type="evidence" value="ECO:0007669"/>
    <property type="project" value="TreeGrafter"/>
</dbReference>
<dbReference type="EC" id="3.1.26.11" evidence="4"/>
<evidence type="ECO:0000256" key="5">
    <source>
        <dbReference type="ARBA" id="ARBA00022694"/>
    </source>
</evidence>
<dbReference type="InterPro" id="IPR047151">
    <property type="entry name" value="RNZ2-like"/>
</dbReference>
<evidence type="ECO:0000313" key="14">
    <source>
        <dbReference type="Proteomes" id="UP000077202"/>
    </source>
</evidence>
<feature type="region of interest" description="Disordered" evidence="11">
    <location>
        <begin position="188"/>
        <end position="259"/>
    </location>
</feature>
<dbReference type="Proteomes" id="UP000077202">
    <property type="component" value="Unassembled WGS sequence"/>
</dbReference>
<feature type="compositionally biased region" description="Basic and acidic residues" evidence="11">
    <location>
        <begin position="979"/>
        <end position="995"/>
    </location>
</feature>
<dbReference type="PANTHER" id="PTHR12553">
    <property type="entry name" value="ZINC PHOSPHODIESTERASE ELAC PROTEIN 2"/>
    <property type="match status" value="1"/>
</dbReference>
<dbReference type="PANTHER" id="PTHR12553:SF70">
    <property type="entry name" value="RIBONUCLEASE Z"/>
    <property type="match status" value="1"/>
</dbReference>
<reference evidence="13" key="1">
    <citation type="submission" date="2016-03" db="EMBL/GenBank/DDBJ databases">
        <title>Mechanisms controlling the formation of the plant cell surface in tip-growing cells are functionally conserved among land plants.</title>
        <authorList>
            <person name="Honkanen S."/>
            <person name="Jones V.A."/>
            <person name="Morieri G."/>
            <person name="Champion C."/>
            <person name="Hetherington A.J."/>
            <person name="Kelly S."/>
            <person name="Saint-Marcoux D."/>
            <person name="Proust H."/>
            <person name="Prescott H."/>
            <person name="Dolan L."/>
        </authorList>
    </citation>
    <scope>NUCLEOTIDE SEQUENCE [LARGE SCALE GENOMIC DNA]</scope>
    <source>
        <tissue evidence="13">Whole gametophyte</tissue>
    </source>
</reference>
<keyword evidence="9" id="KW-0378">Hydrolase</keyword>
<evidence type="ECO:0000256" key="3">
    <source>
        <dbReference type="ARBA" id="ARBA00007823"/>
    </source>
</evidence>
<comment type="catalytic activity">
    <reaction evidence="1">
        <text>Endonucleolytic cleavage of RNA, removing extra 3' nucleotides from tRNA precursor, generating 3' termini of tRNAs. A 3'-hydroxy group is left at the tRNA terminus and a 5'-phosphoryl group is left at the trailer molecule.</text>
        <dbReference type="EC" id="3.1.26.11"/>
    </reaction>
</comment>
<comment type="cofactor">
    <cofactor evidence="2">
        <name>Zn(2+)</name>
        <dbReference type="ChEBI" id="CHEBI:29105"/>
    </cofactor>
</comment>
<dbReference type="Gene3D" id="3.60.15.10">
    <property type="entry name" value="Ribonuclease Z/Hydroxyacylglutathione hydrolase-like"/>
    <property type="match status" value="1"/>
</dbReference>
<name>A0A176WIK9_MARPO</name>
<dbReference type="EMBL" id="LVLJ01000884">
    <property type="protein sequence ID" value="OAE32145.1"/>
    <property type="molecule type" value="Genomic_DNA"/>
</dbReference>
<evidence type="ECO:0000256" key="2">
    <source>
        <dbReference type="ARBA" id="ARBA00001947"/>
    </source>
</evidence>
<evidence type="ECO:0000256" key="7">
    <source>
        <dbReference type="ARBA" id="ARBA00022723"/>
    </source>
</evidence>
<feature type="region of interest" description="Disordered" evidence="11">
    <location>
        <begin position="619"/>
        <end position="642"/>
    </location>
</feature>
<evidence type="ECO:0000256" key="1">
    <source>
        <dbReference type="ARBA" id="ARBA00000402"/>
    </source>
</evidence>
<keyword evidence="5" id="KW-0819">tRNA processing</keyword>
<proteinExistence type="inferred from homology"/>
<evidence type="ECO:0000256" key="9">
    <source>
        <dbReference type="ARBA" id="ARBA00022801"/>
    </source>
</evidence>
<keyword evidence="14" id="KW-1185">Reference proteome</keyword>
<comment type="caution">
    <text evidence="13">The sequence shown here is derived from an EMBL/GenBank/DDBJ whole genome shotgun (WGS) entry which is preliminary data.</text>
</comment>
<evidence type="ECO:0000256" key="6">
    <source>
        <dbReference type="ARBA" id="ARBA00022722"/>
    </source>
</evidence>
<dbReference type="SUPFAM" id="SSF56281">
    <property type="entry name" value="Metallo-hydrolase/oxidoreductase"/>
    <property type="match status" value="1"/>
</dbReference>
<dbReference type="CDD" id="cd07718">
    <property type="entry name" value="RNaseZ_ELAC1_ELAC2-C-term-like_MBL-fold"/>
    <property type="match status" value="1"/>
</dbReference>
<evidence type="ECO:0000256" key="8">
    <source>
        <dbReference type="ARBA" id="ARBA00022759"/>
    </source>
</evidence>
<dbReference type="GO" id="GO:0042781">
    <property type="term" value="F:3'-tRNA processing endoribonuclease activity"/>
    <property type="evidence" value="ECO:0007669"/>
    <property type="project" value="UniProtKB-EC"/>
</dbReference>
<feature type="region of interest" description="Disordered" evidence="11">
    <location>
        <begin position="373"/>
        <end position="393"/>
    </location>
</feature>
<keyword evidence="6" id="KW-0540">Nuclease</keyword>
<feature type="region of interest" description="Disordered" evidence="11">
    <location>
        <begin position="979"/>
        <end position="998"/>
    </location>
</feature>
<comment type="similarity">
    <text evidence="3">Belongs to the RNase Z family.</text>
</comment>
<dbReference type="InterPro" id="IPR036866">
    <property type="entry name" value="RibonucZ/Hydroxyglut_hydro"/>
</dbReference>
<keyword evidence="8" id="KW-0255">Endonuclease</keyword>
<evidence type="ECO:0000259" key="12">
    <source>
        <dbReference type="Pfam" id="PF12706"/>
    </source>
</evidence>
<dbReference type="GO" id="GO:0005739">
    <property type="term" value="C:mitochondrion"/>
    <property type="evidence" value="ECO:0007669"/>
    <property type="project" value="TreeGrafter"/>
</dbReference>
<keyword evidence="10" id="KW-0862">Zinc</keyword>
<accession>A0A176WIK9</accession>
<feature type="compositionally biased region" description="Polar residues" evidence="11">
    <location>
        <begin position="627"/>
        <end position="642"/>
    </location>
</feature>
<dbReference type="InterPro" id="IPR001279">
    <property type="entry name" value="Metallo-B-lactamas"/>
</dbReference>